<accession>A0A5C2SWV4</accession>
<dbReference type="Gene3D" id="6.10.250.1620">
    <property type="match status" value="1"/>
</dbReference>
<proteinExistence type="inferred from homology"/>
<comment type="similarity">
    <text evidence="1">Belongs to the V-ATPase E subunit family.</text>
</comment>
<gene>
    <name evidence="5" type="ORF">L227DRAFT_540355</name>
</gene>
<dbReference type="Pfam" id="PF01991">
    <property type="entry name" value="vATP-synt_E"/>
    <property type="match status" value="1"/>
</dbReference>
<dbReference type="AlphaFoldDB" id="A0A5C2SWV4"/>
<keyword evidence="4" id="KW-0175">Coiled coil</keyword>
<dbReference type="OrthoDB" id="10263003at2759"/>
<dbReference type="Gene3D" id="3.30.2320.30">
    <property type="entry name" value="ATP synthase, E subunit, C-terminal"/>
    <property type="match status" value="1"/>
</dbReference>
<dbReference type="SUPFAM" id="SSF160527">
    <property type="entry name" value="V-type ATPase subunit E-like"/>
    <property type="match status" value="1"/>
</dbReference>
<evidence type="ECO:0000256" key="1">
    <source>
        <dbReference type="ARBA" id="ARBA00005901"/>
    </source>
</evidence>
<evidence type="ECO:0000313" key="5">
    <source>
        <dbReference type="EMBL" id="RPD65546.1"/>
    </source>
</evidence>
<dbReference type="STRING" id="1328759.A0A5C2SWV4"/>
<dbReference type="InterPro" id="IPR038495">
    <property type="entry name" value="ATPase_E_C"/>
</dbReference>
<organism evidence="5 6">
    <name type="scientific">Lentinus tigrinus ALCF2SS1-6</name>
    <dbReference type="NCBI Taxonomy" id="1328759"/>
    <lineage>
        <taxon>Eukaryota</taxon>
        <taxon>Fungi</taxon>
        <taxon>Dikarya</taxon>
        <taxon>Basidiomycota</taxon>
        <taxon>Agaricomycotina</taxon>
        <taxon>Agaricomycetes</taxon>
        <taxon>Polyporales</taxon>
        <taxon>Polyporaceae</taxon>
        <taxon>Lentinus</taxon>
    </lineage>
</organism>
<reference evidence="5" key="1">
    <citation type="journal article" date="2018" name="Genome Biol. Evol.">
        <title>Genomics and development of Lentinus tigrinus, a white-rot wood-decaying mushroom with dimorphic fruiting bodies.</title>
        <authorList>
            <person name="Wu B."/>
            <person name="Xu Z."/>
            <person name="Knudson A."/>
            <person name="Carlson A."/>
            <person name="Chen N."/>
            <person name="Kovaka S."/>
            <person name="LaButti K."/>
            <person name="Lipzen A."/>
            <person name="Pennachio C."/>
            <person name="Riley R."/>
            <person name="Schakwitz W."/>
            <person name="Umezawa K."/>
            <person name="Ohm R.A."/>
            <person name="Grigoriev I.V."/>
            <person name="Nagy L.G."/>
            <person name="Gibbons J."/>
            <person name="Hibbett D."/>
        </authorList>
    </citation>
    <scope>NUCLEOTIDE SEQUENCE [LARGE SCALE GENOMIC DNA]</scope>
    <source>
        <strain evidence="5">ALCF2SS1-6</strain>
    </source>
</reference>
<dbReference type="PANTHER" id="PTHR45715">
    <property type="entry name" value="ATPASE H+-TRANSPORTING V1 SUBUNIT E1A-RELATED"/>
    <property type="match status" value="1"/>
</dbReference>
<evidence type="ECO:0000256" key="3">
    <source>
        <dbReference type="ARBA" id="ARBA00023065"/>
    </source>
</evidence>
<keyword evidence="3" id="KW-0406">Ion transport</keyword>
<dbReference type="GO" id="GO:0033178">
    <property type="term" value="C:proton-transporting two-sector ATPase complex, catalytic domain"/>
    <property type="evidence" value="ECO:0007669"/>
    <property type="project" value="InterPro"/>
</dbReference>
<dbReference type="HAMAP" id="MF_00311">
    <property type="entry name" value="ATP_synth_E_arch"/>
    <property type="match status" value="1"/>
</dbReference>
<protein>
    <submittedName>
        <fullName evidence="5">ATPase V1/A1 complex subunit E</fullName>
    </submittedName>
</protein>
<dbReference type="InterPro" id="IPR002842">
    <property type="entry name" value="ATPase_V1_Esu"/>
</dbReference>
<dbReference type="Proteomes" id="UP000313359">
    <property type="component" value="Unassembled WGS sequence"/>
</dbReference>
<evidence type="ECO:0000256" key="2">
    <source>
        <dbReference type="ARBA" id="ARBA00022448"/>
    </source>
</evidence>
<evidence type="ECO:0000256" key="4">
    <source>
        <dbReference type="SAM" id="Coils"/>
    </source>
</evidence>
<feature type="coiled-coil region" evidence="4">
    <location>
        <begin position="84"/>
        <end position="111"/>
    </location>
</feature>
<evidence type="ECO:0000313" key="6">
    <source>
        <dbReference type="Proteomes" id="UP000313359"/>
    </source>
</evidence>
<dbReference type="GO" id="GO:0046961">
    <property type="term" value="F:proton-transporting ATPase activity, rotational mechanism"/>
    <property type="evidence" value="ECO:0007669"/>
    <property type="project" value="InterPro"/>
</dbReference>
<name>A0A5C2SWV4_9APHY</name>
<keyword evidence="2" id="KW-0813">Transport</keyword>
<sequence length="227" mass="25732">MANRPLNDDEVLSEMNKMLAFIKQEALEKAREIKVKADEEFAIEKAKLVKQEQQAIDAQFEKKRKGAEVAQKIAHSTLTNKSRLKLLQQREEHLQDLFQTAREEIDALAKDEARYVQFLEGVIVQGVLSLLEPEVTVHAREEDVDVVQRAADGAAKQYNEISGRTVKVSVKATLSSDIAGGVKLISGTERITLDNTLDERLRLLEDRMLPEIRTDLFGTNPNRKFYT</sequence>
<dbReference type="EMBL" id="ML122252">
    <property type="protein sequence ID" value="RPD65546.1"/>
    <property type="molecule type" value="Genomic_DNA"/>
</dbReference>
<keyword evidence="6" id="KW-1185">Reference proteome</keyword>